<dbReference type="InterPro" id="IPR050320">
    <property type="entry name" value="N5-glutamine_MTase"/>
</dbReference>
<feature type="domain" description="Release factor glutamine methyltransferase N-terminal" evidence="5">
    <location>
        <begin position="7"/>
        <end position="71"/>
    </location>
</feature>
<dbReference type="InterPro" id="IPR019874">
    <property type="entry name" value="RF_methyltr_PrmC"/>
</dbReference>
<evidence type="ECO:0000313" key="7">
    <source>
        <dbReference type="Proteomes" id="UP001597215"/>
    </source>
</evidence>
<evidence type="ECO:0000256" key="1">
    <source>
        <dbReference type="ARBA" id="ARBA00022603"/>
    </source>
</evidence>
<keyword evidence="7" id="KW-1185">Reference proteome</keyword>
<comment type="caution">
    <text evidence="6">The sequence shown here is derived from an EMBL/GenBank/DDBJ whole genome shotgun (WGS) entry which is preliminary data.</text>
</comment>
<accession>A0ABW4MGV6</accession>
<gene>
    <name evidence="6" type="primary">prmC</name>
    <name evidence="6" type="ORF">ACFSAG_12925</name>
</gene>
<dbReference type="Gene3D" id="3.40.50.150">
    <property type="entry name" value="Vaccinia Virus protein VP39"/>
    <property type="match status" value="1"/>
</dbReference>
<dbReference type="Proteomes" id="UP001597215">
    <property type="component" value="Unassembled WGS sequence"/>
</dbReference>
<dbReference type="Pfam" id="PF13847">
    <property type="entry name" value="Methyltransf_31"/>
    <property type="match status" value="1"/>
</dbReference>
<dbReference type="InterPro" id="IPR029063">
    <property type="entry name" value="SAM-dependent_MTases_sf"/>
</dbReference>
<evidence type="ECO:0000256" key="2">
    <source>
        <dbReference type="ARBA" id="ARBA00022679"/>
    </source>
</evidence>
<dbReference type="PROSITE" id="PS00092">
    <property type="entry name" value="N6_MTASE"/>
    <property type="match status" value="1"/>
</dbReference>
<dbReference type="RefSeq" id="WP_381516168.1">
    <property type="nucleotide sequence ID" value="NZ_JBHUEL010000011.1"/>
</dbReference>
<dbReference type="SUPFAM" id="SSF53335">
    <property type="entry name" value="S-adenosyl-L-methionine-dependent methyltransferases"/>
    <property type="match status" value="1"/>
</dbReference>
<proteinExistence type="predicted"/>
<dbReference type="InterPro" id="IPR025714">
    <property type="entry name" value="Methyltranfer_dom"/>
</dbReference>
<sequence>MSVSQQLVAATHKLGAVSETPRLDAELLMAHALGISRNDMLLRARGLDVPASFAAFLERRLAHEPVAYIRGYQEFWDITLAVTPDTLIPRGDSETLIEASIAYFSDKLPPTRILDLGTGSGALLLAALSVFQTAEGVAIDTSERALTVAKGNSERLGFGERANFLHRSWRDDEWAADLGRFDLILCNPPYVELDADLAPQVRGHEPASALFAGVDGMEEYNILIPQLSEVLSAAGIAIFEIGKGQDLAVMRLAQQNGYAAEPHRDLAGIVRAISMVNPAS</sequence>
<dbReference type="InterPro" id="IPR002052">
    <property type="entry name" value="DNA_methylase_N6_adenine_CS"/>
</dbReference>
<keyword evidence="1 6" id="KW-0489">Methyltransferase</keyword>
<name>A0ABW4MGV6_9SPHN</name>
<dbReference type="PANTHER" id="PTHR18895">
    <property type="entry name" value="HEMK METHYLTRANSFERASE"/>
    <property type="match status" value="1"/>
</dbReference>
<dbReference type="PANTHER" id="PTHR18895:SF74">
    <property type="entry name" value="MTRF1L RELEASE FACTOR GLUTAMINE METHYLTRANSFERASE"/>
    <property type="match status" value="1"/>
</dbReference>
<organism evidence="6 7">
    <name type="scientific">Sphingorhabdus buctiana</name>
    <dbReference type="NCBI Taxonomy" id="1508805"/>
    <lineage>
        <taxon>Bacteria</taxon>
        <taxon>Pseudomonadati</taxon>
        <taxon>Pseudomonadota</taxon>
        <taxon>Alphaproteobacteria</taxon>
        <taxon>Sphingomonadales</taxon>
        <taxon>Sphingomonadaceae</taxon>
        <taxon>Sphingorhabdus</taxon>
    </lineage>
</organism>
<dbReference type="GO" id="GO:0102559">
    <property type="term" value="F:peptide chain release factor N(5)-glutamine methyltransferase activity"/>
    <property type="evidence" value="ECO:0007669"/>
    <property type="project" value="UniProtKB-EC"/>
</dbReference>
<dbReference type="InterPro" id="IPR004556">
    <property type="entry name" value="HemK-like"/>
</dbReference>
<evidence type="ECO:0000313" key="6">
    <source>
        <dbReference type="EMBL" id="MFD1767743.1"/>
    </source>
</evidence>
<evidence type="ECO:0000256" key="3">
    <source>
        <dbReference type="ARBA" id="ARBA00022691"/>
    </source>
</evidence>
<dbReference type="EMBL" id="JBHUEL010000011">
    <property type="protein sequence ID" value="MFD1767743.1"/>
    <property type="molecule type" value="Genomic_DNA"/>
</dbReference>
<dbReference type="CDD" id="cd02440">
    <property type="entry name" value="AdoMet_MTases"/>
    <property type="match status" value="1"/>
</dbReference>
<dbReference type="NCBIfam" id="TIGR03534">
    <property type="entry name" value="RF_mod_PrmC"/>
    <property type="match status" value="1"/>
</dbReference>
<dbReference type="InterPro" id="IPR040758">
    <property type="entry name" value="PrmC_N"/>
</dbReference>
<keyword evidence="2 6" id="KW-0808">Transferase</keyword>
<evidence type="ECO:0000259" key="5">
    <source>
        <dbReference type="Pfam" id="PF17827"/>
    </source>
</evidence>
<keyword evidence="3" id="KW-0949">S-adenosyl-L-methionine</keyword>
<reference evidence="7" key="1">
    <citation type="journal article" date="2019" name="Int. J. Syst. Evol. Microbiol.">
        <title>The Global Catalogue of Microorganisms (GCM) 10K type strain sequencing project: providing services to taxonomists for standard genome sequencing and annotation.</title>
        <authorList>
            <consortium name="The Broad Institute Genomics Platform"/>
            <consortium name="The Broad Institute Genome Sequencing Center for Infectious Disease"/>
            <person name="Wu L."/>
            <person name="Ma J."/>
        </authorList>
    </citation>
    <scope>NUCLEOTIDE SEQUENCE [LARGE SCALE GENOMIC DNA]</scope>
    <source>
        <strain evidence="7">CGMCC 1.12449</strain>
    </source>
</reference>
<dbReference type="GO" id="GO:0032259">
    <property type="term" value="P:methylation"/>
    <property type="evidence" value="ECO:0007669"/>
    <property type="project" value="UniProtKB-KW"/>
</dbReference>
<dbReference type="NCBIfam" id="TIGR00536">
    <property type="entry name" value="hemK_fam"/>
    <property type="match status" value="1"/>
</dbReference>
<dbReference type="EC" id="2.1.1.297" evidence="6"/>
<protein>
    <submittedName>
        <fullName evidence="6">Peptide chain release factor N(5)-glutamine methyltransferase</fullName>
        <ecNumber evidence="6">2.1.1.297</ecNumber>
    </submittedName>
</protein>
<dbReference type="Gene3D" id="1.10.8.10">
    <property type="entry name" value="DNA helicase RuvA subunit, C-terminal domain"/>
    <property type="match status" value="1"/>
</dbReference>
<evidence type="ECO:0000259" key="4">
    <source>
        <dbReference type="Pfam" id="PF13847"/>
    </source>
</evidence>
<dbReference type="Pfam" id="PF17827">
    <property type="entry name" value="PrmC_N"/>
    <property type="match status" value="1"/>
</dbReference>
<feature type="domain" description="Methyltransferase" evidence="4">
    <location>
        <begin position="111"/>
        <end position="187"/>
    </location>
</feature>